<dbReference type="AlphaFoldDB" id="A0A7S0TWH1"/>
<dbReference type="SMART" id="SM00257">
    <property type="entry name" value="LysM"/>
    <property type="match status" value="1"/>
</dbReference>
<dbReference type="SUPFAM" id="SSF54106">
    <property type="entry name" value="LysM domain"/>
    <property type="match status" value="1"/>
</dbReference>
<dbReference type="CDD" id="cd00118">
    <property type="entry name" value="LysM"/>
    <property type="match status" value="1"/>
</dbReference>
<keyword evidence="1" id="KW-0732">Signal</keyword>
<accession>A0A7S0TWH1</accession>
<proteinExistence type="predicted"/>
<evidence type="ECO:0000259" key="2">
    <source>
        <dbReference type="PROSITE" id="PS51782"/>
    </source>
</evidence>
<dbReference type="EMBL" id="HBFK01015041">
    <property type="protein sequence ID" value="CAD8742713.1"/>
    <property type="molecule type" value="Transcribed_RNA"/>
</dbReference>
<sequence length="689" mass="74770">MRALAPLLCALALLGAVGGAYGAVPPFWPEDNCVNSVNPPMPGIDMNWGTAAINPYAGEFEVFTHPTGIQAGPMFNESTPCRLSARVGEVVSFNVVAEDVEEDDIVRIYVLEDPGLPNGATVAPDEYYQRCLPTVNESVGDGHSLGPCPVCQDSGTYYYGEPVIPPSGAGAATTIDTWVKNISTYRGGAIRTSIPVDMRPWCMQSSTGKPYGDGKAEFPSQHGRLVSRKFNWTPLPAQGVCEDPVSCKYLVKFQAFDKFGSPSTVKSFEIAVHRSNPSYVVGTIGRTLSGPDIHYTDPVTGASSTVSRLPFETAENWMQSSRNYAAYVNCPLEITAGLEGARGYEVELTHTSPVMPPGASVEYRWQGEQCMDQMSGARDLWRDHDGLTCADYASRGWCANGGAGPAWPGGTFRERAQGGLIPADKACCACGAGTVAKCETFTTMAACVPDPASSYNPLSNNTLYPRQLGCRWYKGACQGQARPYFITPGSAGEAPWQAGGAVTKGRRVAALFKWTPTRGMEGQEYRVCFQGKDTHSMVTLPEVCAFISVRRCYYCARVGETFKYIAEQYNFDTNWLRLWNYNPTVTDPDLILRNYLPVAVGSTYEVQRGDTLSSIAARLRTTVKKILEVNPDMSTSDIAEGQEVCVMPCTLNPYADTPMNPYIPGAIDGVPQGFVEHVPRVAADPSFMR</sequence>
<evidence type="ECO:0000313" key="3">
    <source>
        <dbReference type="EMBL" id="CAD8742713.1"/>
    </source>
</evidence>
<dbReference type="Gene3D" id="3.10.350.10">
    <property type="entry name" value="LysM domain"/>
    <property type="match status" value="1"/>
</dbReference>
<feature type="chain" id="PRO_5030738900" description="LysM domain-containing protein" evidence="1">
    <location>
        <begin position="23"/>
        <end position="689"/>
    </location>
</feature>
<dbReference type="Pfam" id="PF01476">
    <property type="entry name" value="LysM"/>
    <property type="match status" value="1"/>
</dbReference>
<organism evidence="3">
    <name type="scientific">Hemiselmis andersenii</name>
    <name type="common">Cryptophyte alga</name>
    <dbReference type="NCBI Taxonomy" id="464988"/>
    <lineage>
        <taxon>Eukaryota</taxon>
        <taxon>Cryptophyceae</taxon>
        <taxon>Cryptomonadales</taxon>
        <taxon>Hemiselmidaceae</taxon>
        <taxon>Hemiselmis</taxon>
    </lineage>
</organism>
<dbReference type="InterPro" id="IPR036779">
    <property type="entry name" value="LysM_dom_sf"/>
</dbReference>
<name>A0A7S0TWH1_HEMAN</name>
<dbReference type="InterPro" id="IPR018392">
    <property type="entry name" value="LysM"/>
</dbReference>
<feature type="signal peptide" evidence="1">
    <location>
        <begin position="1"/>
        <end position="22"/>
    </location>
</feature>
<gene>
    <name evidence="3" type="ORF">HAND1043_LOCUS9207</name>
</gene>
<feature type="domain" description="LysM" evidence="2">
    <location>
        <begin position="602"/>
        <end position="646"/>
    </location>
</feature>
<evidence type="ECO:0000256" key="1">
    <source>
        <dbReference type="SAM" id="SignalP"/>
    </source>
</evidence>
<protein>
    <recommendedName>
        <fullName evidence="2">LysM domain-containing protein</fullName>
    </recommendedName>
</protein>
<dbReference type="PROSITE" id="PS51782">
    <property type="entry name" value="LYSM"/>
    <property type="match status" value="1"/>
</dbReference>
<reference evidence="3" key="1">
    <citation type="submission" date="2021-01" db="EMBL/GenBank/DDBJ databases">
        <authorList>
            <person name="Corre E."/>
            <person name="Pelletier E."/>
            <person name="Niang G."/>
            <person name="Scheremetjew M."/>
            <person name="Finn R."/>
            <person name="Kale V."/>
            <person name="Holt S."/>
            <person name="Cochrane G."/>
            <person name="Meng A."/>
            <person name="Brown T."/>
            <person name="Cohen L."/>
        </authorList>
    </citation>
    <scope>NUCLEOTIDE SEQUENCE</scope>
    <source>
        <strain evidence="3">CCMP441</strain>
    </source>
</reference>